<sequence>MSYFLQSNRFLSNQQELYPERLVEDSVTESMPDAPPSYQEAVAEMPTGSFSTATSDI</sequence>
<protein>
    <submittedName>
        <fullName evidence="1">4096_t:CDS:1</fullName>
    </submittedName>
</protein>
<proteinExistence type="predicted"/>
<evidence type="ECO:0000313" key="1">
    <source>
        <dbReference type="EMBL" id="CAG8497156.1"/>
    </source>
</evidence>
<dbReference type="EMBL" id="CAJVPU010002215">
    <property type="protein sequence ID" value="CAG8497156.1"/>
    <property type="molecule type" value="Genomic_DNA"/>
</dbReference>
<name>A0ACA9KYD6_9GLOM</name>
<comment type="caution">
    <text evidence="1">The sequence shown here is derived from an EMBL/GenBank/DDBJ whole genome shotgun (WGS) entry which is preliminary data.</text>
</comment>
<keyword evidence="2" id="KW-1185">Reference proteome</keyword>
<gene>
    <name evidence="1" type="ORF">DHETER_LOCUS2836</name>
</gene>
<evidence type="ECO:0000313" key="2">
    <source>
        <dbReference type="Proteomes" id="UP000789702"/>
    </source>
</evidence>
<accession>A0ACA9KYD6</accession>
<dbReference type="Proteomes" id="UP000789702">
    <property type="component" value="Unassembled WGS sequence"/>
</dbReference>
<reference evidence="1" key="1">
    <citation type="submission" date="2021-06" db="EMBL/GenBank/DDBJ databases">
        <authorList>
            <person name="Kallberg Y."/>
            <person name="Tangrot J."/>
            <person name="Rosling A."/>
        </authorList>
    </citation>
    <scope>NUCLEOTIDE SEQUENCE</scope>
    <source>
        <strain evidence="1">IL203A</strain>
    </source>
</reference>
<organism evidence="1 2">
    <name type="scientific">Dentiscutata heterogama</name>
    <dbReference type="NCBI Taxonomy" id="1316150"/>
    <lineage>
        <taxon>Eukaryota</taxon>
        <taxon>Fungi</taxon>
        <taxon>Fungi incertae sedis</taxon>
        <taxon>Mucoromycota</taxon>
        <taxon>Glomeromycotina</taxon>
        <taxon>Glomeromycetes</taxon>
        <taxon>Diversisporales</taxon>
        <taxon>Gigasporaceae</taxon>
        <taxon>Dentiscutata</taxon>
    </lineage>
</organism>